<keyword evidence="6 8" id="KW-0274">FAD</keyword>
<dbReference type="EMBL" id="CP147846">
    <property type="protein sequence ID" value="WXG68009.1"/>
    <property type="molecule type" value="Genomic_DNA"/>
</dbReference>
<dbReference type="Gene3D" id="3.30.9.10">
    <property type="entry name" value="D-Amino Acid Oxidase, subunit A, domain 2"/>
    <property type="match status" value="1"/>
</dbReference>
<sequence length="465" mass="51395">MTSQTEILDVALIGGGIMSTTLGTLIDTVLPNRSTALFERLDHLAGESSGPWKNAGTGHAGLCELNYMPDPEDPSRAEQIAHRFQVSRQFWSALQDLNSSFLNSTPHMNVVFGETDIEYLRRRWSTMRTLPLFRAMEFTDDADTVRQWAPLLMEGRSPDERVAATRHAGGTDIDFGALTQSLGQSMEATGCMIRTGHEITGLRRGRDGIWTLSGRIVKSGKRFHVRSRFVFVGAGGYALRLLQKSGIPEIDGYGVFPFGAEFLRTDIADIVDRHDVKVYGRPSLGAPPMSLPHLDKRMVDGRGSLMFGPYATFSTRLLAHGRLRDLFTTIRPRNLPVLLSVGLQNLPLVRYLIAQLLSSDTKKFEQLRQFYTAADPADWYRIQAGQRAQLIKPTSRYRGELMFGTEIITGADGSIAGLLGASPGASVAPAAMIEVLERCFDSERAEWEPRLRRLIPAAAQPSSAI</sequence>
<evidence type="ECO:0000256" key="2">
    <source>
        <dbReference type="ARBA" id="ARBA00001974"/>
    </source>
</evidence>
<accession>A0ABZ2PG74</accession>
<keyword evidence="10" id="KW-1185">Reference proteome</keyword>
<gene>
    <name evidence="8 9" type="primary">mqo</name>
    <name evidence="9" type="ORF">WDS16_22780</name>
</gene>
<comment type="pathway">
    <text evidence="3 8">Carbohydrate metabolism; tricarboxylic acid cycle; oxaloacetate from (S)-malate (quinone route): step 1/1.</text>
</comment>
<dbReference type="GO" id="GO:0008924">
    <property type="term" value="F:L-malate dehydrogenase (quinone) activity"/>
    <property type="evidence" value="ECO:0007669"/>
    <property type="project" value="UniProtKB-EC"/>
</dbReference>
<dbReference type="SUPFAM" id="SSF51905">
    <property type="entry name" value="FAD/NAD(P)-binding domain"/>
    <property type="match status" value="1"/>
</dbReference>
<evidence type="ECO:0000313" key="9">
    <source>
        <dbReference type="EMBL" id="WXG68009.1"/>
    </source>
</evidence>
<dbReference type="EC" id="1.1.5.4" evidence="8"/>
<evidence type="ECO:0000256" key="3">
    <source>
        <dbReference type="ARBA" id="ARBA00005012"/>
    </source>
</evidence>
<keyword evidence="5 8" id="KW-0285">Flavoprotein</keyword>
<reference evidence="9 10" key="1">
    <citation type="submission" date="2024-03" db="EMBL/GenBank/DDBJ databases">
        <title>Natural products discovery in diverse microorganisms through a two-stage MS feature dereplication strategy.</title>
        <authorList>
            <person name="Zhang R."/>
        </authorList>
    </citation>
    <scope>NUCLEOTIDE SEQUENCE [LARGE SCALE GENOMIC DNA]</scope>
    <source>
        <strain evidence="9 10">18930</strain>
    </source>
</reference>
<dbReference type="RefSeq" id="WP_338887940.1">
    <property type="nucleotide sequence ID" value="NZ_CP147846.1"/>
</dbReference>
<evidence type="ECO:0000256" key="1">
    <source>
        <dbReference type="ARBA" id="ARBA00001139"/>
    </source>
</evidence>
<comment type="cofactor">
    <cofactor evidence="2 8">
        <name>FAD</name>
        <dbReference type="ChEBI" id="CHEBI:57692"/>
    </cofactor>
</comment>
<dbReference type="NCBIfam" id="NF003606">
    <property type="entry name" value="PRK05257.2-1"/>
    <property type="match status" value="1"/>
</dbReference>
<keyword evidence="7 8" id="KW-0560">Oxidoreductase</keyword>
<name>A0ABZ2PG74_9NOCA</name>
<evidence type="ECO:0000256" key="7">
    <source>
        <dbReference type="ARBA" id="ARBA00023002"/>
    </source>
</evidence>
<comment type="similarity">
    <text evidence="8">Belongs to the MQO family.</text>
</comment>
<evidence type="ECO:0000256" key="6">
    <source>
        <dbReference type="ARBA" id="ARBA00022827"/>
    </source>
</evidence>
<dbReference type="Gene3D" id="3.50.50.60">
    <property type="entry name" value="FAD/NAD(P)-binding domain"/>
    <property type="match status" value="1"/>
</dbReference>
<dbReference type="PANTHER" id="PTHR43104:SF2">
    <property type="entry name" value="L-2-HYDROXYGLUTARATE DEHYDROGENASE, MITOCHONDRIAL"/>
    <property type="match status" value="1"/>
</dbReference>
<dbReference type="Proteomes" id="UP001432000">
    <property type="component" value="Chromosome"/>
</dbReference>
<dbReference type="NCBIfam" id="NF003611">
    <property type="entry name" value="PRK05257.3-2"/>
    <property type="match status" value="1"/>
</dbReference>
<dbReference type="PANTHER" id="PTHR43104">
    <property type="entry name" value="L-2-HYDROXYGLUTARATE DEHYDROGENASE, MITOCHONDRIAL"/>
    <property type="match status" value="1"/>
</dbReference>
<dbReference type="NCBIfam" id="TIGR01320">
    <property type="entry name" value="mal_quin_oxido"/>
    <property type="match status" value="1"/>
</dbReference>
<protein>
    <recommendedName>
        <fullName evidence="8">Probable malate:quinone oxidoreductase</fullName>
        <ecNumber evidence="8">1.1.5.4</ecNumber>
    </recommendedName>
    <alternativeName>
        <fullName evidence="8">MQO</fullName>
    </alternativeName>
    <alternativeName>
        <fullName evidence="8">Malate dehydrogenase [quinone]</fullName>
    </alternativeName>
</protein>
<dbReference type="Pfam" id="PF06039">
    <property type="entry name" value="Mqo"/>
    <property type="match status" value="1"/>
</dbReference>
<evidence type="ECO:0000313" key="10">
    <source>
        <dbReference type="Proteomes" id="UP001432000"/>
    </source>
</evidence>
<dbReference type="HAMAP" id="MF_00212">
    <property type="entry name" value="MQO"/>
    <property type="match status" value="1"/>
</dbReference>
<dbReference type="InterPro" id="IPR006231">
    <property type="entry name" value="MQO"/>
</dbReference>
<dbReference type="InterPro" id="IPR036188">
    <property type="entry name" value="FAD/NAD-bd_sf"/>
</dbReference>
<evidence type="ECO:0000256" key="8">
    <source>
        <dbReference type="HAMAP-Rule" id="MF_00212"/>
    </source>
</evidence>
<comment type="catalytic activity">
    <reaction evidence="1 8">
        <text>(S)-malate + a quinone = a quinol + oxaloacetate</text>
        <dbReference type="Rhea" id="RHEA:46012"/>
        <dbReference type="ChEBI" id="CHEBI:15589"/>
        <dbReference type="ChEBI" id="CHEBI:16452"/>
        <dbReference type="ChEBI" id="CHEBI:24646"/>
        <dbReference type="ChEBI" id="CHEBI:132124"/>
        <dbReference type="EC" id="1.1.5.4"/>
    </reaction>
</comment>
<proteinExistence type="inferred from homology"/>
<keyword evidence="4 8" id="KW-0816">Tricarboxylic acid cycle</keyword>
<evidence type="ECO:0000256" key="5">
    <source>
        <dbReference type="ARBA" id="ARBA00022630"/>
    </source>
</evidence>
<evidence type="ECO:0000256" key="4">
    <source>
        <dbReference type="ARBA" id="ARBA00022532"/>
    </source>
</evidence>
<organism evidence="9 10">
    <name type="scientific">Rhodococcus sovatensis</name>
    <dbReference type="NCBI Taxonomy" id="1805840"/>
    <lineage>
        <taxon>Bacteria</taxon>
        <taxon>Bacillati</taxon>
        <taxon>Actinomycetota</taxon>
        <taxon>Actinomycetes</taxon>
        <taxon>Mycobacteriales</taxon>
        <taxon>Nocardiaceae</taxon>
        <taxon>Rhodococcus</taxon>
    </lineage>
</organism>